<evidence type="ECO:0000313" key="1">
    <source>
        <dbReference type="EMBL" id="SEH61956.1"/>
    </source>
</evidence>
<dbReference type="RefSeq" id="WP_089769762.1">
    <property type="nucleotide sequence ID" value="NZ_FNWX01000015.1"/>
</dbReference>
<name>A0A1H6JI26_9FLAO</name>
<evidence type="ECO:0008006" key="3">
    <source>
        <dbReference type="Google" id="ProtNLM"/>
    </source>
</evidence>
<organism evidence="1 2">
    <name type="scientific">Epilithonimonas hominis</name>
    <dbReference type="NCBI Taxonomy" id="420404"/>
    <lineage>
        <taxon>Bacteria</taxon>
        <taxon>Pseudomonadati</taxon>
        <taxon>Bacteroidota</taxon>
        <taxon>Flavobacteriia</taxon>
        <taxon>Flavobacteriales</taxon>
        <taxon>Weeksellaceae</taxon>
        <taxon>Chryseobacterium group</taxon>
        <taxon>Epilithonimonas</taxon>
    </lineage>
</organism>
<dbReference type="AlphaFoldDB" id="A0A1H6JI26"/>
<evidence type="ECO:0000313" key="2">
    <source>
        <dbReference type="Proteomes" id="UP000198555"/>
    </source>
</evidence>
<proteinExistence type="predicted"/>
<dbReference type="InterPro" id="IPR029044">
    <property type="entry name" value="Nucleotide-diphossugar_trans"/>
</dbReference>
<protein>
    <recommendedName>
        <fullName evidence="3">Glycosyl transferase family 2</fullName>
    </recommendedName>
</protein>
<accession>A0A1H6JI26</accession>
<dbReference type="SUPFAM" id="SSF53448">
    <property type="entry name" value="Nucleotide-diphospho-sugar transferases"/>
    <property type="match status" value="1"/>
</dbReference>
<dbReference type="STRING" id="420404.SAMN05421793_11559"/>
<dbReference type="Proteomes" id="UP000198555">
    <property type="component" value="Unassembled WGS sequence"/>
</dbReference>
<sequence length="339" mass="40559">MTDIFIKSFNRPFYLDRCIASIEKYVSGDFRIKVLDDGTPEEYLNKIKNKYQNVEILLSDNYPKKIKAIEENLRSGKPVNGFEIPTKFWYDNVKNASDYVIVTEDDVWFTHPINVDELSNHAKTLDINLIKLGWLGNESERNDLIINSISDNLESAKPKKLLLFSEKLMEAFFYNHYKFYTILYKLKRVNHYTQLKYWAINSILMGFYKKEYWLEIWKNMDGKVDEKRQLINAALFYKKNKNNPNFISKLKLEAMKTTFQSSATNSYHEYGFDFDVNRFNHLINEAWFKDEFDSMENFPKDFSINYFKKFVQGKINFGEYEKWVNKFRHQYENLGCNVE</sequence>
<gene>
    <name evidence="1" type="ORF">SAMN05421793_11559</name>
</gene>
<dbReference type="EMBL" id="FNWX01000015">
    <property type="protein sequence ID" value="SEH61956.1"/>
    <property type="molecule type" value="Genomic_DNA"/>
</dbReference>
<keyword evidence="2" id="KW-1185">Reference proteome</keyword>
<reference evidence="2" key="1">
    <citation type="submission" date="2016-10" db="EMBL/GenBank/DDBJ databases">
        <authorList>
            <person name="Varghese N."/>
            <person name="Submissions S."/>
        </authorList>
    </citation>
    <scope>NUCLEOTIDE SEQUENCE [LARGE SCALE GENOMIC DNA]</scope>
    <source>
        <strain evidence="2">DSM 19326</strain>
    </source>
</reference>